<evidence type="ECO:0000256" key="4">
    <source>
        <dbReference type="ARBA" id="ARBA00023125"/>
    </source>
</evidence>
<organism evidence="9 10">
    <name type="scientific">Niabella yanshanensis</name>
    <dbReference type="NCBI Taxonomy" id="577386"/>
    <lineage>
        <taxon>Bacteria</taxon>
        <taxon>Pseudomonadati</taxon>
        <taxon>Bacteroidota</taxon>
        <taxon>Chitinophagia</taxon>
        <taxon>Chitinophagales</taxon>
        <taxon>Chitinophagaceae</taxon>
        <taxon>Niabella</taxon>
    </lineage>
</organism>
<protein>
    <submittedName>
        <fullName evidence="9">RNA polymerase sigma factor</fullName>
    </submittedName>
</protein>
<evidence type="ECO:0000259" key="8">
    <source>
        <dbReference type="Pfam" id="PF08281"/>
    </source>
</evidence>
<dbReference type="InterPro" id="IPR013249">
    <property type="entry name" value="RNA_pol_sigma70_r4_t2"/>
</dbReference>
<dbReference type="Gene3D" id="1.10.1740.10">
    <property type="match status" value="1"/>
</dbReference>
<name>A0ABZ0WBU0_9BACT</name>
<evidence type="ECO:0000256" key="3">
    <source>
        <dbReference type="ARBA" id="ARBA00023082"/>
    </source>
</evidence>
<dbReference type="InterPro" id="IPR013324">
    <property type="entry name" value="RNA_pol_sigma_r3/r4-like"/>
</dbReference>
<dbReference type="Gene3D" id="1.10.10.10">
    <property type="entry name" value="Winged helix-like DNA-binding domain superfamily/Winged helix DNA-binding domain"/>
    <property type="match status" value="1"/>
</dbReference>
<evidence type="ECO:0000313" key="9">
    <source>
        <dbReference type="EMBL" id="WQD40464.1"/>
    </source>
</evidence>
<keyword evidence="5" id="KW-0804">Transcription</keyword>
<sequence length="161" mass="19048">MTEKDYNDCVTNYSDALYRFMLKTMRHRADAEDMVQNAYEVLWQNRTDIHTDTAKAYLFRVAYNKMVDHYRKSSRMDLQDSFENLDRGVEEKRNNLKAVLEQALSRLSEQNRSLVLLKDYEGYSYEEIGEITGLNASQVKVYLHRSRLQLKSYLVNVNNLV</sequence>
<evidence type="ECO:0000256" key="2">
    <source>
        <dbReference type="ARBA" id="ARBA00023015"/>
    </source>
</evidence>
<dbReference type="Proteomes" id="UP001325680">
    <property type="component" value="Chromosome"/>
</dbReference>
<evidence type="ECO:0000259" key="7">
    <source>
        <dbReference type="Pfam" id="PF04542"/>
    </source>
</evidence>
<feature type="coiled-coil region" evidence="6">
    <location>
        <begin position="82"/>
        <end position="113"/>
    </location>
</feature>
<evidence type="ECO:0000313" key="10">
    <source>
        <dbReference type="Proteomes" id="UP001325680"/>
    </source>
</evidence>
<keyword evidence="10" id="KW-1185">Reference proteome</keyword>
<dbReference type="PANTHER" id="PTHR43133:SF8">
    <property type="entry name" value="RNA POLYMERASE SIGMA FACTOR HI_1459-RELATED"/>
    <property type="match status" value="1"/>
</dbReference>
<dbReference type="InterPro" id="IPR039425">
    <property type="entry name" value="RNA_pol_sigma-70-like"/>
</dbReference>
<gene>
    <name evidence="9" type="ORF">U0035_09925</name>
</gene>
<evidence type="ECO:0000256" key="1">
    <source>
        <dbReference type="ARBA" id="ARBA00010641"/>
    </source>
</evidence>
<reference evidence="9 10" key="1">
    <citation type="submission" date="2023-12" db="EMBL/GenBank/DDBJ databases">
        <title>Genome sequencing and assembly of bacterial species from a model synthetic community.</title>
        <authorList>
            <person name="Hogle S.L."/>
        </authorList>
    </citation>
    <scope>NUCLEOTIDE SEQUENCE [LARGE SCALE GENOMIC DNA]</scope>
    <source>
        <strain evidence="9 10">HAMBI_3031</strain>
    </source>
</reference>
<dbReference type="SUPFAM" id="SSF88946">
    <property type="entry name" value="Sigma2 domain of RNA polymerase sigma factors"/>
    <property type="match status" value="1"/>
</dbReference>
<dbReference type="InterPro" id="IPR013325">
    <property type="entry name" value="RNA_pol_sigma_r2"/>
</dbReference>
<keyword evidence="6" id="KW-0175">Coiled coil</keyword>
<dbReference type="RefSeq" id="WP_114792153.1">
    <property type="nucleotide sequence ID" value="NZ_CP139960.1"/>
</dbReference>
<proteinExistence type="inferred from homology"/>
<dbReference type="PANTHER" id="PTHR43133">
    <property type="entry name" value="RNA POLYMERASE ECF-TYPE SIGMA FACTO"/>
    <property type="match status" value="1"/>
</dbReference>
<dbReference type="Pfam" id="PF08281">
    <property type="entry name" value="Sigma70_r4_2"/>
    <property type="match status" value="1"/>
</dbReference>
<feature type="domain" description="RNA polymerase sigma factor 70 region 4 type 2" evidence="8">
    <location>
        <begin position="100"/>
        <end position="150"/>
    </location>
</feature>
<dbReference type="InterPro" id="IPR036388">
    <property type="entry name" value="WH-like_DNA-bd_sf"/>
</dbReference>
<dbReference type="NCBIfam" id="TIGR02937">
    <property type="entry name" value="sigma70-ECF"/>
    <property type="match status" value="1"/>
</dbReference>
<comment type="similarity">
    <text evidence="1">Belongs to the sigma-70 factor family. ECF subfamily.</text>
</comment>
<dbReference type="SUPFAM" id="SSF88659">
    <property type="entry name" value="Sigma3 and sigma4 domains of RNA polymerase sigma factors"/>
    <property type="match status" value="1"/>
</dbReference>
<keyword evidence="2" id="KW-0805">Transcription regulation</keyword>
<evidence type="ECO:0000256" key="6">
    <source>
        <dbReference type="SAM" id="Coils"/>
    </source>
</evidence>
<dbReference type="InterPro" id="IPR014284">
    <property type="entry name" value="RNA_pol_sigma-70_dom"/>
</dbReference>
<keyword evidence="3" id="KW-0731">Sigma factor</keyword>
<accession>A0ABZ0WBU0</accession>
<dbReference type="Pfam" id="PF04542">
    <property type="entry name" value="Sigma70_r2"/>
    <property type="match status" value="1"/>
</dbReference>
<dbReference type="EMBL" id="CP139960">
    <property type="protein sequence ID" value="WQD40464.1"/>
    <property type="molecule type" value="Genomic_DNA"/>
</dbReference>
<evidence type="ECO:0000256" key="5">
    <source>
        <dbReference type="ARBA" id="ARBA00023163"/>
    </source>
</evidence>
<keyword evidence="4" id="KW-0238">DNA-binding</keyword>
<feature type="domain" description="RNA polymerase sigma-70 region 2" evidence="7">
    <location>
        <begin position="10"/>
        <end position="75"/>
    </location>
</feature>
<dbReference type="CDD" id="cd06171">
    <property type="entry name" value="Sigma70_r4"/>
    <property type="match status" value="1"/>
</dbReference>
<dbReference type="InterPro" id="IPR007627">
    <property type="entry name" value="RNA_pol_sigma70_r2"/>
</dbReference>